<dbReference type="NCBIfam" id="TIGR01746">
    <property type="entry name" value="Thioester-redct"/>
    <property type="match status" value="1"/>
</dbReference>
<dbReference type="Gene3D" id="3.40.50.12780">
    <property type="entry name" value="N-terminal domain of ligase-like"/>
    <property type="match status" value="1"/>
</dbReference>
<dbReference type="Gene3D" id="1.10.1200.10">
    <property type="entry name" value="ACP-like"/>
    <property type="match status" value="1"/>
</dbReference>
<comment type="catalytic activity">
    <reaction evidence="15">
        <text>(S)-2-amino-6-oxohexanoate + AMP + diphosphate + NADP(+) = L-2-aminoadipate + ATP + NADPH + H(+)</text>
        <dbReference type="Rhea" id="RHEA:46936"/>
        <dbReference type="ChEBI" id="CHEBI:15378"/>
        <dbReference type="ChEBI" id="CHEBI:30616"/>
        <dbReference type="ChEBI" id="CHEBI:33019"/>
        <dbReference type="ChEBI" id="CHEBI:57783"/>
        <dbReference type="ChEBI" id="CHEBI:58321"/>
        <dbReference type="ChEBI" id="CHEBI:58349"/>
        <dbReference type="ChEBI" id="CHEBI:58672"/>
        <dbReference type="ChEBI" id="CHEBI:456215"/>
        <dbReference type="EC" id="1.2.1.95"/>
    </reaction>
</comment>
<keyword evidence="7" id="KW-0596">Phosphopantetheine</keyword>
<protein>
    <recommendedName>
        <fullName evidence="14">Alpha-aminoadipate reductase</fullName>
        <ecNumber evidence="6">1.2.1.31</ecNumber>
        <ecNumber evidence="5">1.2.1.95</ecNumber>
    </recommendedName>
    <alternativeName>
        <fullName evidence="13">L-aminoadipate-semialdehyde dehydrogenase</fullName>
    </alternativeName>
</protein>
<dbReference type="InterPro" id="IPR036736">
    <property type="entry name" value="ACP-like_sf"/>
</dbReference>
<evidence type="ECO:0000256" key="16">
    <source>
        <dbReference type="ARBA" id="ARBA00048414"/>
    </source>
</evidence>
<evidence type="ECO:0000259" key="19">
    <source>
        <dbReference type="PROSITE" id="PS50075"/>
    </source>
</evidence>
<sequence length="1447" mass="157122">MAVLHPHPKAQVDTLVAQWQLRLANLTELLLPTDYPRPMPNRIVEAEQVLAIPEHISLAILQLSLAANQHAASPPTSPNSPSGRPAAAAALSVSPFTILLAAFAVLLHKYTGEEDITVGSSSQSSNPLVLRFPVTSASSVQTVIQTVLQAEQDAAANEVPFRDLLDALFPQTQEQRDASAHQPSPFKVRFFNLTDTNADTLSSTTTTSSACDITIFISQEPTLRRLLPIDIRVVYNSVLFANDRITDMLEQLQLLLEAAAQDVNAPIGNLSLVTEKSRQVIPDPTGDLQWDKFEGAITDIFARNAHAHPDRTCVVESRDAAAALDAPLREFSYQVINEASNVLAHHLIRNGIKREDVVVLYSYRGVDLVVAVMGVLKAGAIFSVIDPAYPPSRQNVYLSVARPRGLVVLEKAGELHAQVRTYIKENLDIICTVPALTIADDGALTGGLGPNGDHIFSSEQSQKATEPGLVLGPDSPSTLSFTSGSTGIPKGVQGRHFSLTHFYPWMKETFQMSENERFTMLSGIAHDPIQRDIFTPLFLGAQLRIPTSEDIGNPGRLAEWMAHHGITVTHLTPAMGQLLSANATTPIPTLRHAFFVGDVLTKRDVLRLQYLAPNTHVVNMYGTTETQRAVSYMAIPPSNKNPGFLSELKDIMPAGKGMKNVQLLVINGYGKLCGIGEVGEIYVRSSGLAEGYLDAKASAEKFVVNPFNPSTAPQTTPAGQQWPYYLGPRDRCYRTGDLGRYLPDGSVECTGRADDQVKIRGFRIELKEIDTHLSQCEGVRENVTLVRRDKDEEKVLISYIVPTDPTEDVGTLIRSVRDRLKSKLANYAVPGVIVPLKRMPLNPNGKVDKNALPFPDTALLPAPAAALADATALTPMQNSIRDIWGAVLNQAPGSIPIDDNFFDLGGHSILATRLVFSIRKTMKVDDLPLGIVYREPTVRGMSAEIERIRNRELGLADSAPQAASDVESDAEMEEDVVDYAADLEVLLDESITASRLPALKLPILDGLPKTFFLTGVTGFLGAFILSELLKRYPDCRVKALVRAKTATAAIDRMRQNGSRYLVWNEAWVTSGQVSAVCGDLASDRLGVTEPQWTELCEQTDIVIHNGALVHWVYPYHKLRAPNVLGTLWALRLATTHHLKPIHFVSSTSVLDTPHYIKNPEIAVSESDDLEGARTGLRSGYGQTKWVAEKLVMRARAAGVPATIIRPGYIVGDSTTGVCNTDDFLWRMLKGCIQLGKVPRIANVVNMCPVDYVAAITVAVATNDACVPSSSPSQDGARPDIGVVHCYNPDPVKFDDMFAQLLAAGYAVDPTDYIHWRTALMELTLAGPALAKDEDPEDRNALYPLLHFVLDDLPTSTKAPALDTANARIVAAGAAAKQQPVECASFRTLGLLYVAFLVHAGFLPQPPPPPPPQAPNGESAGKPAHKHLLSLPAWDSIAKGIPAGRTGA</sequence>
<keyword evidence="9" id="KW-0028">Amino-acid biosynthesis</keyword>
<evidence type="ECO:0000256" key="14">
    <source>
        <dbReference type="ARBA" id="ARBA00032195"/>
    </source>
</evidence>
<accession>A0A507ECS2</accession>
<name>A0A507ECS2_9FUNG</name>
<dbReference type="InterPro" id="IPR010071">
    <property type="entry name" value="AA_adenyl_dom"/>
</dbReference>
<dbReference type="Pfam" id="PF00668">
    <property type="entry name" value="Condensation"/>
    <property type="match status" value="1"/>
</dbReference>
<dbReference type="InterPro" id="IPR020845">
    <property type="entry name" value="AMP-binding_CS"/>
</dbReference>
<dbReference type="GO" id="GO:0019878">
    <property type="term" value="P:lysine biosynthetic process via aminoadipic acid"/>
    <property type="evidence" value="ECO:0007669"/>
    <property type="project" value="UniProtKB-UniPathway"/>
</dbReference>
<dbReference type="PROSITE" id="PS00012">
    <property type="entry name" value="PHOSPHOPANTETHEINE"/>
    <property type="match status" value="1"/>
</dbReference>
<comment type="caution">
    <text evidence="20">The sequence shown here is derived from an EMBL/GenBank/DDBJ whole genome shotgun (WGS) entry which is preliminary data.</text>
</comment>
<evidence type="ECO:0000256" key="4">
    <source>
        <dbReference type="ARBA" id="ARBA00006432"/>
    </source>
</evidence>
<proteinExistence type="inferred from homology"/>
<evidence type="ECO:0000256" key="2">
    <source>
        <dbReference type="ARBA" id="ARBA00003499"/>
    </source>
</evidence>
<evidence type="ECO:0000256" key="10">
    <source>
        <dbReference type="ARBA" id="ARBA00022857"/>
    </source>
</evidence>
<dbReference type="InterPro" id="IPR014397">
    <property type="entry name" value="Lys2"/>
</dbReference>
<keyword evidence="8" id="KW-0597">Phosphoprotein</keyword>
<evidence type="ECO:0000256" key="9">
    <source>
        <dbReference type="ARBA" id="ARBA00022605"/>
    </source>
</evidence>
<dbReference type="NCBIfam" id="TIGR01733">
    <property type="entry name" value="AA-adenyl-dom"/>
    <property type="match status" value="1"/>
</dbReference>
<keyword evidence="21" id="KW-1185">Reference proteome</keyword>
<dbReference type="InterPro" id="IPR010080">
    <property type="entry name" value="Thioester_reductase-like_dom"/>
</dbReference>
<dbReference type="InterPro" id="IPR009081">
    <property type="entry name" value="PP-bd_ACP"/>
</dbReference>
<feature type="compositionally biased region" description="Pro residues" evidence="18">
    <location>
        <begin position="1404"/>
        <end position="1413"/>
    </location>
</feature>
<dbReference type="Proteomes" id="UP000318582">
    <property type="component" value="Unassembled WGS sequence"/>
</dbReference>
<evidence type="ECO:0000313" key="21">
    <source>
        <dbReference type="Proteomes" id="UP000318582"/>
    </source>
</evidence>
<dbReference type="EC" id="1.2.1.95" evidence="5"/>
<gene>
    <name evidence="20" type="ORF">PhCBS80983_g01310</name>
</gene>
<evidence type="ECO:0000256" key="15">
    <source>
        <dbReference type="ARBA" id="ARBA00048260"/>
    </source>
</evidence>
<evidence type="ECO:0000313" key="20">
    <source>
        <dbReference type="EMBL" id="TPX61155.1"/>
    </source>
</evidence>
<dbReference type="UniPathway" id="UPA00033">
    <property type="reaction ID" value="UER00032"/>
</dbReference>
<dbReference type="PIRSF" id="PIRSF001617">
    <property type="entry name" value="Alpha-AR"/>
    <property type="match status" value="1"/>
</dbReference>
<dbReference type="InterPro" id="IPR013120">
    <property type="entry name" value="FAR_NAD-bd"/>
</dbReference>
<dbReference type="EMBL" id="QEAQ01000009">
    <property type="protein sequence ID" value="TPX61155.1"/>
    <property type="molecule type" value="Genomic_DNA"/>
</dbReference>
<dbReference type="Gene3D" id="3.30.300.30">
    <property type="match status" value="1"/>
</dbReference>
<dbReference type="SMART" id="SM00823">
    <property type="entry name" value="PKS_PP"/>
    <property type="match status" value="1"/>
</dbReference>
<dbReference type="PANTHER" id="PTHR44845">
    <property type="entry name" value="CARRIER DOMAIN-CONTAINING PROTEIN"/>
    <property type="match status" value="1"/>
</dbReference>
<dbReference type="SUPFAM" id="SSF52777">
    <property type="entry name" value="CoA-dependent acyltransferases"/>
    <property type="match status" value="1"/>
</dbReference>
<evidence type="ECO:0000256" key="11">
    <source>
        <dbReference type="ARBA" id="ARBA00023002"/>
    </source>
</evidence>
<dbReference type="PROSITE" id="PS50075">
    <property type="entry name" value="CARRIER"/>
    <property type="match status" value="1"/>
</dbReference>
<evidence type="ECO:0000256" key="1">
    <source>
        <dbReference type="ARBA" id="ARBA00001957"/>
    </source>
</evidence>
<dbReference type="InterPro" id="IPR020806">
    <property type="entry name" value="PKS_PP-bd"/>
</dbReference>
<dbReference type="GO" id="GO:0004043">
    <property type="term" value="F:L-aminoadipate-semialdehyde dehydrogenase [NAD(P)+] activity"/>
    <property type="evidence" value="ECO:0007669"/>
    <property type="project" value="UniProtKB-EC"/>
</dbReference>
<evidence type="ECO:0000256" key="5">
    <source>
        <dbReference type="ARBA" id="ARBA00012913"/>
    </source>
</evidence>
<evidence type="ECO:0000256" key="8">
    <source>
        <dbReference type="ARBA" id="ARBA00022553"/>
    </source>
</evidence>
<dbReference type="NCBIfam" id="TIGR03443">
    <property type="entry name" value="alpha_am_amid"/>
    <property type="match status" value="1"/>
</dbReference>
<evidence type="ECO:0000256" key="7">
    <source>
        <dbReference type="ARBA" id="ARBA00022450"/>
    </source>
</evidence>
<keyword evidence="12" id="KW-0457">Lysine biosynthesis</keyword>
<dbReference type="STRING" id="109895.A0A507ECS2"/>
<reference evidence="20 21" key="1">
    <citation type="journal article" date="2019" name="Sci. Rep.">
        <title>Comparative genomics of chytrid fungi reveal insights into the obligate biotrophic and pathogenic lifestyle of Synchytrium endobioticum.</title>
        <authorList>
            <person name="van de Vossenberg B.T.L.H."/>
            <person name="Warris S."/>
            <person name="Nguyen H.D.T."/>
            <person name="van Gent-Pelzer M.P.E."/>
            <person name="Joly D.L."/>
            <person name="van de Geest H.C."/>
            <person name="Bonants P.J.M."/>
            <person name="Smith D.S."/>
            <person name="Levesque C.A."/>
            <person name="van der Lee T.A.J."/>
        </authorList>
    </citation>
    <scope>NUCLEOTIDE SEQUENCE [LARGE SCALE GENOMIC DNA]</scope>
    <source>
        <strain evidence="20 21">CBS 809.83</strain>
    </source>
</reference>
<dbReference type="Gene3D" id="3.40.50.720">
    <property type="entry name" value="NAD(P)-binding Rossmann-like Domain"/>
    <property type="match status" value="1"/>
</dbReference>
<evidence type="ECO:0000256" key="6">
    <source>
        <dbReference type="ARBA" id="ARBA00013073"/>
    </source>
</evidence>
<feature type="region of interest" description="Disordered" evidence="18">
    <location>
        <begin position="1404"/>
        <end position="1424"/>
    </location>
</feature>
<dbReference type="InterPro" id="IPR006162">
    <property type="entry name" value="Ppantetheine_attach_site"/>
</dbReference>
<dbReference type="Pfam" id="PF13193">
    <property type="entry name" value="AMP-binding_C"/>
    <property type="match status" value="1"/>
</dbReference>
<organism evidence="20 21">
    <name type="scientific">Powellomyces hirtus</name>
    <dbReference type="NCBI Taxonomy" id="109895"/>
    <lineage>
        <taxon>Eukaryota</taxon>
        <taxon>Fungi</taxon>
        <taxon>Fungi incertae sedis</taxon>
        <taxon>Chytridiomycota</taxon>
        <taxon>Chytridiomycota incertae sedis</taxon>
        <taxon>Chytridiomycetes</taxon>
        <taxon>Spizellomycetales</taxon>
        <taxon>Powellomycetaceae</taxon>
        <taxon>Powellomyces</taxon>
    </lineage>
</organism>
<dbReference type="InterPro" id="IPR001242">
    <property type="entry name" value="Condensation_dom"/>
</dbReference>
<evidence type="ECO:0000256" key="12">
    <source>
        <dbReference type="ARBA" id="ARBA00023154"/>
    </source>
</evidence>
<evidence type="ECO:0000256" key="18">
    <source>
        <dbReference type="SAM" id="MobiDB-lite"/>
    </source>
</evidence>
<dbReference type="SUPFAM" id="SSF56801">
    <property type="entry name" value="Acetyl-CoA synthetase-like"/>
    <property type="match status" value="1"/>
</dbReference>
<comment type="catalytic activity">
    <reaction evidence="16">
        <text>(S)-2-amino-6-oxohexanoate + NAD(+) + H2O = L-2-aminoadipate + NADH + 2 H(+)</text>
        <dbReference type="Rhea" id="RHEA:12308"/>
        <dbReference type="ChEBI" id="CHEBI:15377"/>
        <dbReference type="ChEBI" id="CHEBI:15378"/>
        <dbReference type="ChEBI" id="CHEBI:57540"/>
        <dbReference type="ChEBI" id="CHEBI:57945"/>
        <dbReference type="ChEBI" id="CHEBI:58321"/>
        <dbReference type="ChEBI" id="CHEBI:58672"/>
        <dbReference type="EC" id="1.2.1.31"/>
    </reaction>
</comment>
<dbReference type="SUPFAM" id="SSF47336">
    <property type="entry name" value="ACP-like"/>
    <property type="match status" value="1"/>
</dbReference>
<comment type="similarity">
    <text evidence="4">Belongs to the ATP-dependent AMP-binding enzyme family.</text>
</comment>
<dbReference type="EC" id="1.2.1.31" evidence="6"/>
<keyword evidence="10" id="KW-0521">NADP</keyword>
<dbReference type="InterPro" id="IPR000873">
    <property type="entry name" value="AMP-dep_synth/lig_dom"/>
</dbReference>
<dbReference type="CDD" id="cd05235">
    <property type="entry name" value="SDR_e1"/>
    <property type="match status" value="1"/>
</dbReference>
<comment type="cofactor">
    <cofactor evidence="1">
        <name>pantetheine 4'-phosphate</name>
        <dbReference type="ChEBI" id="CHEBI:47942"/>
    </cofactor>
</comment>
<dbReference type="InterPro" id="IPR036291">
    <property type="entry name" value="NAD(P)-bd_dom_sf"/>
</dbReference>
<dbReference type="InterPro" id="IPR045851">
    <property type="entry name" value="AMP-bd_C_sf"/>
</dbReference>
<dbReference type="Pfam" id="PF00501">
    <property type="entry name" value="AMP-binding"/>
    <property type="match status" value="1"/>
</dbReference>
<evidence type="ECO:0000256" key="17">
    <source>
        <dbReference type="ARBA" id="ARBA00049537"/>
    </source>
</evidence>
<dbReference type="GO" id="GO:0031177">
    <property type="term" value="F:phosphopantetheine binding"/>
    <property type="evidence" value="ECO:0007669"/>
    <property type="project" value="InterPro"/>
</dbReference>
<dbReference type="InterPro" id="IPR042099">
    <property type="entry name" value="ANL_N_sf"/>
</dbReference>
<dbReference type="Gene3D" id="3.30.559.30">
    <property type="entry name" value="Nonribosomal peptide synthetase, condensation domain"/>
    <property type="match status" value="1"/>
</dbReference>
<comment type="catalytic activity">
    <reaction evidence="17">
        <text>(S)-2-amino-6-oxohexanoate + NADP(+) + H2O = L-2-aminoadipate + NADPH + 2 H(+)</text>
        <dbReference type="Rhea" id="RHEA:12304"/>
        <dbReference type="ChEBI" id="CHEBI:15377"/>
        <dbReference type="ChEBI" id="CHEBI:15378"/>
        <dbReference type="ChEBI" id="CHEBI:57783"/>
        <dbReference type="ChEBI" id="CHEBI:58321"/>
        <dbReference type="ChEBI" id="CHEBI:58349"/>
        <dbReference type="ChEBI" id="CHEBI:58672"/>
        <dbReference type="EC" id="1.2.1.31"/>
    </reaction>
</comment>
<evidence type="ECO:0000256" key="3">
    <source>
        <dbReference type="ARBA" id="ARBA00004827"/>
    </source>
</evidence>
<dbReference type="Pfam" id="PF00550">
    <property type="entry name" value="PP-binding"/>
    <property type="match status" value="1"/>
</dbReference>
<keyword evidence="11" id="KW-0560">Oxidoreductase</keyword>
<comment type="pathway">
    <text evidence="3">Amino-acid biosynthesis; L-lysine biosynthesis via AAA pathway; L-lysine from L-alpha-aminoadipate (fungal route): step 1/3.</text>
</comment>
<dbReference type="PANTHER" id="PTHR44845:SF1">
    <property type="entry name" value="L-2-AMINOADIPATE REDUCTASE"/>
    <property type="match status" value="1"/>
</dbReference>
<dbReference type="SUPFAM" id="SSF51735">
    <property type="entry name" value="NAD(P)-binding Rossmann-fold domains"/>
    <property type="match status" value="1"/>
</dbReference>
<evidence type="ECO:0000256" key="13">
    <source>
        <dbReference type="ARBA" id="ARBA00031335"/>
    </source>
</evidence>
<feature type="domain" description="Carrier" evidence="19">
    <location>
        <begin position="871"/>
        <end position="949"/>
    </location>
</feature>
<dbReference type="InterPro" id="IPR025110">
    <property type="entry name" value="AMP-bd_C"/>
</dbReference>
<dbReference type="Pfam" id="PF07993">
    <property type="entry name" value="NAD_binding_4"/>
    <property type="match status" value="1"/>
</dbReference>
<dbReference type="PROSITE" id="PS00455">
    <property type="entry name" value="AMP_BINDING"/>
    <property type="match status" value="1"/>
</dbReference>
<comment type="function">
    <text evidence="2">Catalyzes the activation of alpha-aminoadipate by ATP-dependent adenylation and the reduction of activated alpha-aminoadipate by NADPH. The activated alpha-aminoadipate is bound to the phosphopantheinyl group of the enzyme itself before it is reduced to (S)-2-amino-6-oxohexanoate.</text>
</comment>